<reference evidence="5" key="1">
    <citation type="submission" date="2025-08" db="UniProtKB">
        <authorList>
            <consortium name="RefSeq"/>
        </authorList>
    </citation>
    <scope>IDENTIFICATION</scope>
    <source>
        <strain evidence="5">Nigerian</strain>
        <tissue evidence="5">Liver and blood</tissue>
    </source>
</reference>
<evidence type="ECO:0000256" key="1">
    <source>
        <dbReference type="ARBA" id="ARBA00008455"/>
    </source>
</evidence>
<dbReference type="Gene3D" id="3.90.70.10">
    <property type="entry name" value="Cysteine proteinases"/>
    <property type="match status" value="1"/>
</dbReference>
<organism evidence="4 5">
    <name type="scientific">Xenopus tropicalis</name>
    <name type="common">Western clawed frog</name>
    <name type="synonym">Silurana tropicalis</name>
    <dbReference type="NCBI Taxonomy" id="8364"/>
    <lineage>
        <taxon>Eukaryota</taxon>
        <taxon>Metazoa</taxon>
        <taxon>Chordata</taxon>
        <taxon>Craniata</taxon>
        <taxon>Vertebrata</taxon>
        <taxon>Euteleostomi</taxon>
        <taxon>Amphibia</taxon>
        <taxon>Batrachia</taxon>
        <taxon>Anura</taxon>
        <taxon>Pipoidea</taxon>
        <taxon>Pipidae</taxon>
        <taxon>Xenopodinae</taxon>
        <taxon>Xenopus</taxon>
        <taxon>Silurana</taxon>
    </lineage>
</organism>
<dbReference type="SMART" id="SM00645">
    <property type="entry name" value="Pept_C1"/>
    <property type="match status" value="1"/>
</dbReference>
<dbReference type="AGR" id="Xenbase:XB-GENE-5907229"/>
<dbReference type="SUPFAM" id="SSF54001">
    <property type="entry name" value="Cysteine proteinases"/>
    <property type="match status" value="1"/>
</dbReference>
<dbReference type="PROSITE" id="PS00640">
    <property type="entry name" value="THIOL_PROTEASE_ASN"/>
    <property type="match status" value="1"/>
</dbReference>
<dbReference type="GeneID" id="548464"/>
<feature type="domain" description="Cathepsin propeptide inhibitor" evidence="3">
    <location>
        <begin position="35"/>
        <end position="95"/>
    </location>
</feature>
<dbReference type="PANTHER" id="PTHR12411">
    <property type="entry name" value="CYSTEINE PROTEASE FAMILY C1-RELATED"/>
    <property type="match status" value="1"/>
</dbReference>
<dbReference type="Xenbase" id="XB-GENE-5907229">
    <property type="gene designation" value="ctsl"/>
</dbReference>
<dbReference type="Gene3D" id="1.10.287.2250">
    <property type="match status" value="1"/>
</dbReference>
<keyword evidence="4" id="KW-1185">Reference proteome</keyword>
<dbReference type="AlphaFoldDB" id="A0A8J0STD4"/>
<dbReference type="GO" id="GO:0005764">
    <property type="term" value="C:lysosome"/>
    <property type="evidence" value="ECO:0000318"/>
    <property type="project" value="GO_Central"/>
</dbReference>
<dbReference type="InterPro" id="IPR039417">
    <property type="entry name" value="Peptidase_C1A_papain-like"/>
</dbReference>
<evidence type="ECO:0000313" key="5">
    <source>
        <dbReference type="RefSeq" id="XP_012821992.1"/>
    </source>
</evidence>
<dbReference type="InterPro" id="IPR000668">
    <property type="entry name" value="Peptidase_C1A_C"/>
</dbReference>
<dbReference type="Pfam" id="PF08246">
    <property type="entry name" value="Inhibitor_I29"/>
    <property type="match status" value="1"/>
</dbReference>
<evidence type="ECO:0000259" key="2">
    <source>
        <dbReference type="SMART" id="SM00645"/>
    </source>
</evidence>
<dbReference type="GO" id="GO:0004197">
    <property type="term" value="F:cysteine-type endopeptidase activity"/>
    <property type="evidence" value="ECO:0000318"/>
    <property type="project" value="GO_Central"/>
</dbReference>
<dbReference type="Proteomes" id="UP000008143">
    <property type="component" value="Chromosome 3"/>
</dbReference>
<dbReference type="InterPro" id="IPR013201">
    <property type="entry name" value="Prot_inhib_I29"/>
</dbReference>
<dbReference type="PRINTS" id="PR00705">
    <property type="entry name" value="PAPAIN"/>
</dbReference>
<dbReference type="OMA" id="NAMYIHA"/>
<feature type="domain" description="Peptidase C1A papain C-terminal" evidence="2">
    <location>
        <begin position="123"/>
        <end position="339"/>
    </location>
</feature>
<dbReference type="FunFam" id="3.90.70.10:FF:000260">
    <property type="entry name" value="Cathepsin L"/>
    <property type="match status" value="1"/>
</dbReference>
<dbReference type="CDD" id="cd02248">
    <property type="entry name" value="Peptidase_C1A"/>
    <property type="match status" value="1"/>
</dbReference>
<dbReference type="InterPro" id="IPR025661">
    <property type="entry name" value="Pept_asp_AS"/>
</dbReference>
<name>A0A8J0STD4_XENTR</name>
<dbReference type="Pfam" id="PF00112">
    <property type="entry name" value="Peptidase_C1"/>
    <property type="match status" value="1"/>
</dbReference>
<dbReference type="GO" id="GO:0051603">
    <property type="term" value="P:proteolysis involved in protein catabolic process"/>
    <property type="evidence" value="ECO:0000318"/>
    <property type="project" value="GO_Central"/>
</dbReference>
<gene>
    <name evidence="5 6" type="primary">ctsl</name>
    <name evidence="5" type="synonym">catl</name>
    <name evidence="5" type="synonym">cpl-1</name>
    <name evidence="5" type="synonym">ctsl1</name>
    <name evidence="5" type="synonym">mep</name>
</gene>
<dbReference type="InterPro" id="IPR038765">
    <property type="entry name" value="Papain-like_cys_pep_sf"/>
</dbReference>
<dbReference type="OrthoDB" id="498368at2759"/>
<dbReference type="FunFam" id="1.10.287.2250:FF:000003">
    <property type="entry name" value="Cathepsin L"/>
    <property type="match status" value="1"/>
</dbReference>
<proteinExistence type="inferred from homology"/>
<protein>
    <submittedName>
        <fullName evidence="5">Cathepsin L isoform X1</fullName>
    </submittedName>
</protein>
<evidence type="ECO:0000259" key="3">
    <source>
        <dbReference type="SMART" id="SM00848"/>
    </source>
</evidence>
<sequence length="341" mass="39036">MHLLIIQRMHLDKYLFAISAIIVCASASHFLDQEWNAWKSKYEKKYVTLDKELNRRKAWEATWEKVQKHNQLADQGLKSYRMAMNQFADLTDNERSSKSCLLPREKSLNPVKAESYSYTSITIPKEVDWRKSNCVTPVKNQGTFCGSCWAFATVGVMESRYCIRTKELLNLSEQQLVDCDEINEGCCGGFPIKALEYVAQHGVMRNKEYEYSQKKATCEYDSDKAIHMNVSKFYILPGEENMATSVAIEGPITVGIGVSSDFQLYSEGIFEGDCAESPNHAVIIVGYGTEHANDKEEEDKDYWIIKNSWGKEWGEDGYVKMKRNINQCSITEMAATIDFRM</sequence>
<evidence type="ECO:0000313" key="6">
    <source>
        <dbReference type="Xenbase" id="XB-GENE-5907229"/>
    </source>
</evidence>
<comment type="similarity">
    <text evidence="1">Belongs to the peptidase C1 family.</text>
</comment>
<accession>A0A8J0STD4</accession>
<evidence type="ECO:0000313" key="4">
    <source>
        <dbReference type="Proteomes" id="UP000008143"/>
    </source>
</evidence>
<dbReference type="InterPro" id="IPR013128">
    <property type="entry name" value="Peptidase_C1A"/>
</dbReference>
<dbReference type="RefSeq" id="XP_012821992.1">
    <property type="nucleotide sequence ID" value="XM_012966538.3"/>
</dbReference>
<dbReference type="SMART" id="SM00848">
    <property type="entry name" value="Inhibitor_I29"/>
    <property type="match status" value="1"/>
</dbReference>
<dbReference type="GO" id="GO:0005615">
    <property type="term" value="C:extracellular space"/>
    <property type="evidence" value="ECO:0000318"/>
    <property type="project" value="GO_Central"/>
</dbReference>